<dbReference type="AlphaFoldDB" id="A0A3S5BPE7"/>
<evidence type="ECO:0000256" key="2">
    <source>
        <dbReference type="ARBA" id="ARBA00012573"/>
    </source>
</evidence>
<name>A0A3S5BPE7_9PLAT</name>
<gene>
    <name evidence="6" type="ORF">PXEA_LOCUS26625</name>
</gene>
<comment type="similarity">
    <text evidence="1">Belongs to the tRNA-intron endonuclease family.</text>
</comment>
<evidence type="ECO:0000256" key="3">
    <source>
        <dbReference type="ARBA" id="ARBA00034031"/>
    </source>
</evidence>
<reference evidence="6" key="1">
    <citation type="submission" date="2018-11" db="EMBL/GenBank/DDBJ databases">
        <authorList>
            <consortium name="Pathogen Informatics"/>
        </authorList>
    </citation>
    <scope>NUCLEOTIDE SEQUENCE</scope>
</reference>
<feature type="domain" description="tRNA intron endonuclease catalytic" evidence="5">
    <location>
        <begin position="236"/>
        <end position="288"/>
    </location>
</feature>
<dbReference type="OrthoDB" id="10249562at2759"/>
<sequence length="397" mass="44781">MMPITMPAKRLKMYQCLMLRIMTTTMADDFGLDAFYIVALTTRPICDNEVNPLLIRHVFIGAEGDCLESIANQKSEQWISAFGCSSQTPFMRSDVHVNTYKATSEPFYVFKLSTFHIAPLYSLSCLPLISSTFSNLHSEPSSLRPTLCLFRYFTYFVASDVWDYNFPILFDAPCSRFNFCSCLVIHSLRSHNRFPAFKSADPPMLWLWRYLAADLCPTDLALFDLDQDVARSRQLLSRYAAYTHYRSRGWFVRPGLRFGGAHFLLYSESPTRRHAAFCVLVDCVADDPVMCPALHSIPCNMLITEIEQAEAAFDRSNSSGSENQPPPTLDAPDSSRPDEKRLGLEMIRVCTMLRVAGSVGKVPAGNETEIGITIAISSSSLLLLAVRRMARRLIYFA</sequence>
<evidence type="ECO:0000313" key="7">
    <source>
        <dbReference type="Proteomes" id="UP000784294"/>
    </source>
</evidence>
<proteinExistence type="inferred from homology"/>
<dbReference type="Pfam" id="PF01974">
    <property type="entry name" value="tRNA_int_endo"/>
    <property type="match status" value="1"/>
</dbReference>
<dbReference type="GO" id="GO:0005737">
    <property type="term" value="C:cytoplasm"/>
    <property type="evidence" value="ECO:0007669"/>
    <property type="project" value="TreeGrafter"/>
</dbReference>
<feature type="region of interest" description="Disordered" evidence="4">
    <location>
        <begin position="314"/>
        <end position="338"/>
    </location>
</feature>
<accession>A0A3S5BPE7</accession>
<comment type="caution">
    <text evidence="6">The sequence shown here is derived from an EMBL/GenBank/DDBJ whole genome shotgun (WGS) entry which is preliminary data.</text>
</comment>
<dbReference type="PANTHER" id="PTHR21227">
    <property type="entry name" value="TRNA-SPLICING ENDONUCLEASE SUBUNIT SEN2"/>
    <property type="match status" value="1"/>
</dbReference>
<dbReference type="CDD" id="cd22363">
    <property type="entry name" value="tRNA-intron_lyase_C"/>
    <property type="match status" value="1"/>
</dbReference>
<evidence type="ECO:0000259" key="5">
    <source>
        <dbReference type="Pfam" id="PF01974"/>
    </source>
</evidence>
<dbReference type="GO" id="GO:0003676">
    <property type="term" value="F:nucleic acid binding"/>
    <property type="evidence" value="ECO:0007669"/>
    <property type="project" value="InterPro"/>
</dbReference>
<dbReference type="Proteomes" id="UP000784294">
    <property type="component" value="Unassembled WGS sequence"/>
</dbReference>
<organism evidence="6 7">
    <name type="scientific">Protopolystoma xenopodis</name>
    <dbReference type="NCBI Taxonomy" id="117903"/>
    <lineage>
        <taxon>Eukaryota</taxon>
        <taxon>Metazoa</taxon>
        <taxon>Spiralia</taxon>
        <taxon>Lophotrochozoa</taxon>
        <taxon>Platyhelminthes</taxon>
        <taxon>Monogenea</taxon>
        <taxon>Polyopisthocotylea</taxon>
        <taxon>Polystomatidea</taxon>
        <taxon>Polystomatidae</taxon>
        <taxon>Protopolystoma</taxon>
    </lineage>
</organism>
<dbReference type="GO" id="GO:0000379">
    <property type="term" value="P:tRNA-type intron splice site recognition and cleavage"/>
    <property type="evidence" value="ECO:0007669"/>
    <property type="project" value="TreeGrafter"/>
</dbReference>
<dbReference type="InterPro" id="IPR006676">
    <property type="entry name" value="tRNA_splic"/>
</dbReference>
<dbReference type="GO" id="GO:0000214">
    <property type="term" value="C:tRNA-intron endonuclease complex"/>
    <property type="evidence" value="ECO:0007669"/>
    <property type="project" value="TreeGrafter"/>
</dbReference>
<dbReference type="Gene3D" id="3.40.1350.10">
    <property type="match status" value="1"/>
</dbReference>
<comment type="catalytic activity">
    <reaction evidence="3">
        <text>pretRNA = a 3'-half-tRNA molecule with a 5'-OH end + a 5'-half-tRNA molecule with a 2',3'-cyclic phosphate end + an intron with a 2',3'-cyclic phosphate and a 5'-hydroxyl terminus.</text>
        <dbReference type="EC" id="4.6.1.16"/>
    </reaction>
</comment>
<dbReference type="InterPro" id="IPR011856">
    <property type="entry name" value="tRNA_endonuc-like_dom_sf"/>
</dbReference>
<evidence type="ECO:0000313" key="6">
    <source>
        <dbReference type="EMBL" id="VEL33185.1"/>
    </source>
</evidence>
<keyword evidence="7" id="KW-1185">Reference proteome</keyword>
<evidence type="ECO:0000256" key="1">
    <source>
        <dbReference type="ARBA" id="ARBA00008078"/>
    </source>
</evidence>
<dbReference type="EC" id="4.6.1.16" evidence="2"/>
<protein>
    <recommendedName>
        <fullName evidence="2">tRNA-intron lyase</fullName>
        <ecNumber evidence="2">4.6.1.16</ecNumber>
    </recommendedName>
</protein>
<dbReference type="InterPro" id="IPR036167">
    <property type="entry name" value="tRNA_intron_Endo_cat-like_sf"/>
</dbReference>
<dbReference type="InterPro" id="IPR006677">
    <property type="entry name" value="tRNA_intron_Endonuc_cat-like"/>
</dbReference>
<dbReference type="EMBL" id="CAAALY010245313">
    <property type="protein sequence ID" value="VEL33185.1"/>
    <property type="molecule type" value="Genomic_DNA"/>
</dbReference>
<dbReference type="PANTHER" id="PTHR21227:SF0">
    <property type="entry name" value="TRNA-SPLICING ENDONUCLEASE SUBUNIT SEN2"/>
    <property type="match status" value="1"/>
</dbReference>
<dbReference type="SUPFAM" id="SSF53032">
    <property type="entry name" value="tRNA-intron endonuclease catalytic domain-like"/>
    <property type="match status" value="1"/>
</dbReference>
<evidence type="ECO:0000256" key="4">
    <source>
        <dbReference type="SAM" id="MobiDB-lite"/>
    </source>
</evidence>
<dbReference type="GO" id="GO:0000213">
    <property type="term" value="F:tRNA-intron lyase activity"/>
    <property type="evidence" value="ECO:0007669"/>
    <property type="project" value="UniProtKB-EC"/>
</dbReference>